<evidence type="ECO:0000313" key="4">
    <source>
        <dbReference type="Proteomes" id="UP001212997"/>
    </source>
</evidence>
<feature type="region of interest" description="Disordered" evidence="1">
    <location>
        <begin position="305"/>
        <end position="343"/>
    </location>
</feature>
<feature type="region of interest" description="Disordered" evidence="1">
    <location>
        <begin position="741"/>
        <end position="763"/>
    </location>
</feature>
<dbReference type="AlphaFoldDB" id="A0AAD5YAZ5"/>
<evidence type="ECO:0000256" key="1">
    <source>
        <dbReference type="SAM" id="MobiDB-lite"/>
    </source>
</evidence>
<keyword evidence="4" id="KW-1185">Reference proteome</keyword>
<feature type="domain" description="F-box" evidence="2">
    <location>
        <begin position="46"/>
        <end position="92"/>
    </location>
</feature>
<feature type="region of interest" description="Disordered" evidence="1">
    <location>
        <begin position="839"/>
        <end position="891"/>
    </location>
</feature>
<dbReference type="Pfam" id="PF00646">
    <property type="entry name" value="F-box"/>
    <property type="match status" value="1"/>
</dbReference>
<sequence length="919" mass="101717">MLYLSHLEPPFAGSVIPSMDSKGQLGEVEMNKSLESLHQSMMAFQSTKIFDIPIEILIEILKHLECKYILRCMLLNRFFQTIIKSSLELQYLIHLTLTNHIDNPNCHLSTSTKLELLLDRRDRWKTLDWTSKVRVPFRGGCHAYELVGGVFAKSVNFLGGHLGWGSGSRHFVAAFLPTRDRETAPKVERQDLGVPARDFAIDPSQDLIALVDIDDSVPTNTKIQVHLRTISTNTPHKRASKPTLRAPIPFQIGACFIQIVRDVVGMFFWLHGPSLLIWNWTTAELLVVYLPGGLRSLTPFNIMGPNAAGANHQNHHHHQGQDDDDDSDDDSDEEEEVLEELGRDEVIGELNPGTWDFAFLNERAFMLTVLGGKGSISIHSFGGGRAEAEAQAKAKGQPLGSYKRKPPVHVATLWLPALEAGQEIHHFSTHTAPFLGGDLTGLSAQKIRRDHANETRHGFNGVGDEDDTDDAAGMIKPFVASQENRIHLLSFHYGIIGPRFHLFAKNDFFMGYVRRYEASLLSNESVDGMQLDGMGFGMARKAKDVEWADWGPKNTRFLEHNISFQWLRYCHASKVVFPPMPDPSFPPGTSRLCVIDFNVHPSRNDPADPSEIRNTEAKSTYEVVTHPSMIKAGHLFKEDVMTLLPYSRATRVGQFSHYGGFMIDEERLVGMKVYDVMDVSEQVETPPNNPTTPTSTMSTSHLSPAITLPSTVVAHVLGDTDVILSEGDLCLYIVSTPSPAGAVKADGGPEGRPDQESGGEEESPILTLTVGKAAFPLFRSTMFGTVDGDERVYLFEPKLGAVGGYVKITLPEEVRDEYSMLSNLQEQFEQILIDHGLLKEGHDSTPAPPPSLSLNLSNLLPEPLSSSPSGLGSGSGSATSSAQQQYPPPPNSARILVQQARQCRQALLLLRHCLVRRRK</sequence>
<proteinExistence type="predicted"/>
<evidence type="ECO:0000259" key="2">
    <source>
        <dbReference type="PROSITE" id="PS50181"/>
    </source>
</evidence>
<dbReference type="InterPro" id="IPR036047">
    <property type="entry name" value="F-box-like_dom_sf"/>
</dbReference>
<evidence type="ECO:0000313" key="3">
    <source>
        <dbReference type="EMBL" id="KAJ3476121.1"/>
    </source>
</evidence>
<dbReference type="SMART" id="SM00256">
    <property type="entry name" value="FBOX"/>
    <property type="match status" value="1"/>
</dbReference>
<gene>
    <name evidence="3" type="ORF">NLI96_g11384</name>
</gene>
<organism evidence="3 4">
    <name type="scientific">Meripilus lineatus</name>
    <dbReference type="NCBI Taxonomy" id="2056292"/>
    <lineage>
        <taxon>Eukaryota</taxon>
        <taxon>Fungi</taxon>
        <taxon>Dikarya</taxon>
        <taxon>Basidiomycota</taxon>
        <taxon>Agaricomycotina</taxon>
        <taxon>Agaricomycetes</taxon>
        <taxon>Polyporales</taxon>
        <taxon>Meripilaceae</taxon>
        <taxon>Meripilus</taxon>
    </lineage>
</organism>
<name>A0AAD5YAZ5_9APHY</name>
<feature type="compositionally biased region" description="Low complexity" evidence="1">
    <location>
        <begin position="691"/>
        <end position="700"/>
    </location>
</feature>
<accession>A0AAD5YAZ5</accession>
<dbReference type="SUPFAM" id="SSF81383">
    <property type="entry name" value="F-box domain"/>
    <property type="match status" value="1"/>
</dbReference>
<dbReference type="Proteomes" id="UP001212997">
    <property type="component" value="Unassembled WGS sequence"/>
</dbReference>
<feature type="compositionally biased region" description="Low complexity" evidence="1">
    <location>
        <begin position="852"/>
        <end position="881"/>
    </location>
</feature>
<reference evidence="3" key="1">
    <citation type="submission" date="2022-07" db="EMBL/GenBank/DDBJ databases">
        <title>Genome Sequence of Physisporinus lineatus.</title>
        <authorList>
            <person name="Buettner E."/>
        </authorList>
    </citation>
    <scope>NUCLEOTIDE SEQUENCE</scope>
    <source>
        <strain evidence="3">VT162</strain>
    </source>
</reference>
<protein>
    <recommendedName>
        <fullName evidence="2">F-box domain-containing protein</fullName>
    </recommendedName>
</protein>
<dbReference type="EMBL" id="JANAWD010000749">
    <property type="protein sequence ID" value="KAJ3476121.1"/>
    <property type="molecule type" value="Genomic_DNA"/>
</dbReference>
<feature type="compositionally biased region" description="Acidic residues" evidence="1">
    <location>
        <begin position="322"/>
        <end position="339"/>
    </location>
</feature>
<feature type="region of interest" description="Disordered" evidence="1">
    <location>
        <begin position="682"/>
        <end position="701"/>
    </location>
</feature>
<dbReference type="InterPro" id="IPR001810">
    <property type="entry name" value="F-box_dom"/>
</dbReference>
<comment type="caution">
    <text evidence="3">The sequence shown here is derived from an EMBL/GenBank/DDBJ whole genome shotgun (WGS) entry which is preliminary data.</text>
</comment>
<dbReference type="PROSITE" id="PS50181">
    <property type="entry name" value="FBOX"/>
    <property type="match status" value="1"/>
</dbReference>